<dbReference type="GO" id="GO:0006272">
    <property type="term" value="P:leading strand elongation"/>
    <property type="evidence" value="ECO:0007669"/>
    <property type="project" value="EnsemblFungi"/>
</dbReference>
<dbReference type="GO" id="GO:0033314">
    <property type="term" value="P:mitotic DNA replication checkpoint signaling"/>
    <property type="evidence" value="ECO:0007669"/>
    <property type="project" value="EnsemblFungi"/>
</dbReference>
<dbReference type="InterPro" id="IPR008921">
    <property type="entry name" value="DNA_pol3_clamp-load_cplx_C"/>
</dbReference>
<dbReference type="InterPro" id="IPR013748">
    <property type="entry name" value="Rep_factorC_C"/>
</dbReference>
<dbReference type="Proteomes" id="UP000240830">
    <property type="component" value="Unassembled WGS sequence"/>
</dbReference>
<dbReference type="GO" id="GO:0003677">
    <property type="term" value="F:DNA binding"/>
    <property type="evidence" value="ECO:0007669"/>
    <property type="project" value="InterPro"/>
</dbReference>
<evidence type="ECO:0000259" key="5">
    <source>
        <dbReference type="SMART" id="SM00382"/>
    </source>
</evidence>
<dbReference type="GO" id="GO:0003689">
    <property type="term" value="F:DNA clamp loader activity"/>
    <property type="evidence" value="ECO:0007669"/>
    <property type="project" value="EnsemblFungi"/>
</dbReference>
<dbReference type="STRING" id="1246581.A0A2H9TI63"/>
<evidence type="ECO:0000256" key="2">
    <source>
        <dbReference type="ARBA" id="ARBA00022705"/>
    </source>
</evidence>
<dbReference type="InterPro" id="IPR027417">
    <property type="entry name" value="P-loop_NTPase"/>
</dbReference>
<accession>A0A2H9TI63</accession>
<dbReference type="Gene3D" id="1.10.8.60">
    <property type="match status" value="1"/>
</dbReference>
<sequence length="300" mass="33554">MYRIGPYSLLQLPHMLFYGPPGTGKTSTVLALARDLFGPQLYRTRLLELNASDERGIDVIREKVKNFAKTTSKETVPGYPCPPFKLILLDEADSLTGDAQTALRRVMELYSKGTRFCLVCNYVSRIIEPLTSRCAKFRFRPVDELAGLVKVRDICAIEGVQLVEGDETLLTLLRIAGGDLRRAITLLQSAHRLSLPVSMNVLSELSGIIPDVLIQRGYSLCQTEDALSMMEFVRTEIIRGAYSVQQFVKQLGELVSGDPTLGTARKAMLGIRFAKKDYLLHDGADEMLQLMDLMGYCIYY</sequence>
<dbReference type="GO" id="GO:1902983">
    <property type="term" value="P:DNA strand elongation involved in mitotic DNA replication"/>
    <property type="evidence" value="ECO:0007669"/>
    <property type="project" value="EnsemblFungi"/>
</dbReference>
<evidence type="ECO:0000256" key="4">
    <source>
        <dbReference type="ARBA" id="ARBA00022840"/>
    </source>
</evidence>
<evidence type="ECO:0000256" key="3">
    <source>
        <dbReference type="ARBA" id="ARBA00022741"/>
    </source>
</evidence>
<comment type="similarity">
    <text evidence="1">Belongs to the activator 1 small subunits family.</text>
</comment>
<dbReference type="GO" id="GO:0007062">
    <property type="term" value="P:sister chromatid cohesion"/>
    <property type="evidence" value="ECO:0007669"/>
    <property type="project" value="EnsemblFungi"/>
</dbReference>
<dbReference type="EMBL" id="MTSL01000175">
    <property type="protein sequence ID" value="PJF17409.1"/>
    <property type="molecule type" value="Genomic_DNA"/>
</dbReference>
<dbReference type="InterPro" id="IPR003959">
    <property type="entry name" value="ATPase_AAA_core"/>
</dbReference>
<dbReference type="PANTHER" id="PTHR11669:SF20">
    <property type="entry name" value="REPLICATION FACTOR C SUBUNIT 4"/>
    <property type="match status" value="1"/>
</dbReference>
<gene>
    <name evidence="6" type="ORF">PSACC_02777</name>
</gene>
<evidence type="ECO:0000313" key="6">
    <source>
        <dbReference type="EMBL" id="PJF17409.1"/>
    </source>
</evidence>
<evidence type="ECO:0000313" key="7">
    <source>
        <dbReference type="Proteomes" id="UP000240830"/>
    </source>
</evidence>
<dbReference type="SUPFAM" id="SSF48019">
    <property type="entry name" value="post-AAA+ oligomerization domain-like"/>
    <property type="match status" value="1"/>
</dbReference>
<keyword evidence="4" id="KW-0067">ATP-binding</keyword>
<dbReference type="OrthoDB" id="4199794at2759"/>
<comment type="caution">
    <text evidence="6">The sequence shown here is derived from an EMBL/GenBank/DDBJ whole genome shotgun (WGS) entry which is preliminary data.</text>
</comment>
<dbReference type="GO" id="GO:0016887">
    <property type="term" value="F:ATP hydrolysis activity"/>
    <property type="evidence" value="ECO:0007669"/>
    <property type="project" value="InterPro"/>
</dbReference>
<protein>
    <submittedName>
        <fullName evidence="6">Replication factor C subunit 2/4</fullName>
    </submittedName>
</protein>
<dbReference type="InterPro" id="IPR050238">
    <property type="entry name" value="DNA_Rep/Repair_Clamp_Loader"/>
</dbReference>
<dbReference type="AlphaFoldDB" id="A0A2H9TI63"/>
<dbReference type="GO" id="GO:0005524">
    <property type="term" value="F:ATP binding"/>
    <property type="evidence" value="ECO:0007669"/>
    <property type="project" value="UniProtKB-KW"/>
</dbReference>
<reference evidence="6 7" key="1">
    <citation type="submission" date="2016-10" db="EMBL/GenBank/DDBJ databases">
        <title>The genome of Paramicrosporidium saccamoebae is the missing link in understanding Cryptomycota and Microsporidia evolution.</title>
        <authorList>
            <person name="Quandt C.A."/>
            <person name="Beaudet D."/>
            <person name="Corsaro D."/>
            <person name="Michel R."/>
            <person name="Corradi N."/>
            <person name="James T."/>
        </authorList>
    </citation>
    <scope>NUCLEOTIDE SEQUENCE [LARGE SCALE GENOMIC DNA]</scope>
    <source>
        <strain evidence="6 7">KSL3</strain>
    </source>
</reference>
<dbReference type="GO" id="GO:0031390">
    <property type="term" value="C:Ctf18 RFC-like complex"/>
    <property type="evidence" value="ECO:0007669"/>
    <property type="project" value="EnsemblFungi"/>
</dbReference>
<evidence type="ECO:0000256" key="1">
    <source>
        <dbReference type="ARBA" id="ARBA00005378"/>
    </source>
</evidence>
<keyword evidence="2" id="KW-0235">DNA replication</keyword>
<dbReference type="Pfam" id="PF00004">
    <property type="entry name" value="AAA"/>
    <property type="match status" value="1"/>
</dbReference>
<dbReference type="InterPro" id="IPR003593">
    <property type="entry name" value="AAA+_ATPase"/>
</dbReference>
<dbReference type="Pfam" id="PF08542">
    <property type="entry name" value="Rep_fac_C"/>
    <property type="match status" value="1"/>
</dbReference>
<dbReference type="SUPFAM" id="SSF52540">
    <property type="entry name" value="P-loop containing nucleoside triphosphate hydrolases"/>
    <property type="match status" value="1"/>
</dbReference>
<dbReference type="PANTHER" id="PTHR11669">
    <property type="entry name" value="REPLICATION FACTOR C / DNA POLYMERASE III GAMMA-TAU SUBUNIT"/>
    <property type="match status" value="1"/>
</dbReference>
<dbReference type="GO" id="GO:0003682">
    <property type="term" value="F:chromatin binding"/>
    <property type="evidence" value="ECO:0007669"/>
    <property type="project" value="EnsemblFungi"/>
</dbReference>
<dbReference type="Gene3D" id="3.40.50.300">
    <property type="entry name" value="P-loop containing nucleotide triphosphate hydrolases"/>
    <property type="match status" value="1"/>
</dbReference>
<organism evidence="6 7">
    <name type="scientific">Paramicrosporidium saccamoebae</name>
    <dbReference type="NCBI Taxonomy" id="1246581"/>
    <lineage>
        <taxon>Eukaryota</taxon>
        <taxon>Fungi</taxon>
        <taxon>Fungi incertae sedis</taxon>
        <taxon>Cryptomycota</taxon>
        <taxon>Cryptomycota incertae sedis</taxon>
        <taxon>Paramicrosporidium</taxon>
    </lineage>
</organism>
<dbReference type="GO" id="GO:0031389">
    <property type="term" value="C:Rad17 RFC-like complex"/>
    <property type="evidence" value="ECO:0007669"/>
    <property type="project" value="EnsemblFungi"/>
</dbReference>
<proteinExistence type="inferred from homology"/>
<dbReference type="GO" id="GO:0005663">
    <property type="term" value="C:DNA replication factor C complex"/>
    <property type="evidence" value="ECO:0007669"/>
    <property type="project" value="EnsemblFungi"/>
</dbReference>
<feature type="domain" description="AAA+ ATPase" evidence="5">
    <location>
        <begin position="11"/>
        <end position="145"/>
    </location>
</feature>
<dbReference type="GO" id="GO:0070914">
    <property type="term" value="P:UV-damage excision repair"/>
    <property type="evidence" value="ECO:0007669"/>
    <property type="project" value="EnsemblFungi"/>
</dbReference>
<dbReference type="CDD" id="cd00009">
    <property type="entry name" value="AAA"/>
    <property type="match status" value="1"/>
</dbReference>
<keyword evidence="7" id="KW-1185">Reference proteome</keyword>
<keyword evidence="3" id="KW-0547">Nucleotide-binding</keyword>
<dbReference type="Gene3D" id="1.20.272.10">
    <property type="match status" value="1"/>
</dbReference>
<name>A0A2H9TI63_9FUNG</name>
<dbReference type="GO" id="GO:0031391">
    <property type="term" value="C:Elg1 RFC-like complex"/>
    <property type="evidence" value="ECO:0007669"/>
    <property type="project" value="EnsemblFungi"/>
</dbReference>
<dbReference type="SMART" id="SM00382">
    <property type="entry name" value="AAA"/>
    <property type="match status" value="1"/>
</dbReference>